<dbReference type="Gene3D" id="1.10.287.760">
    <property type="entry name" value="YqgQ-like"/>
    <property type="match status" value="1"/>
</dbReference>
<evidence type="ECO:0008006" key="3">
    <source>
        <dbReference type="Google" id="ProtNLM"/>
    </source>
</evidence>
<evidence type="ECO:0000313" key="2">
    <source>
        <dbReference type="Proteomes" id="UP000217785"/>
    </source>
</evidence>
<gene>
    <name evidence="1" type="ORF">EFBL_0462</name>
</gene>
<dbReference type="Pfam" id="PF06014">
    <property type="entry name" value="YqgQ-like"/>
    <property type="match status" value="1"/>
</dbReference>
<evidence type="ECO:0000313" key="1">
    <source>
        <dbReference type="EMBL" id="GAX88848.1"/>
    </source>
</evidence>
<protein>
    <recommendedName>
        <fullName evidence="3">Cytosolic protein</fullName>
    </recommendedName>
</protein>
<comment type="caution">
    <text evidence="1">The sequence shown here is derived from an EMBL/GenBank/DDBJ whole genome shotgun (WGS) entry which is preliminary data.</text>
</comment>
<keyword evidence="2" id="KW-1185">Reference proteome</keyword>
<dbReference type="RefSeq" id="WP_096180551.1">
    <property type="nucleotide sequence ID" value="NZ_BDUF01000009.1"/>
</dbReference>
<dbReference type="SUPFAM" id="SSF158379">
    <property type="entry name" value="YqgQ-like"/>
    <property type="match status" value="1"/>
</dbReference>
<accession>A0A292YH21</accession>
<dbReference type="AlphaFoldDB" id="A0A292YH21"/>
<sequence>MNKSLYEVRQLLKRFNIYIYTGNELDDAVLMELELEDLYEMKLIEEDEYLHARLTLKQANAKH</sequence>
<organism evidence="1 2">
    <name type="scientific">Effusibacillus lacus</name>
    <dbReference type="NCBI Taxonomy" id="1348429"/>
    <lineage>
        <taxon>Bacteria</taxon>
        <taxon>Bacillati</taxon>
        <taxon>Bacillota</taxon>
        <taxon>Bacilli</taxon>
        <taxon>Bacillales</taxon>
        <taxon>Alicyclobacillaceae</taxon>
        <taxon>Effusibacillus</taxon>
    </lineage>
</organism>
<proteinExistence type="predicted"/>
<dbReference type="Proteomes" id="UP000217785">
    <property type="component" value="Unassembled WGS sequence"/>
</dbReference>
<dbReference type="EMBL" id="BDUF01000009">
    <property type="protein sequence ID" value="GAX88848.1"/>
    <property type="molecule type" value="Genomic_DNA"/>
</dbReference>
<reference evidence="2" key="1">
    <citation type="submission" date="2017-07" db="EMBL/GenBank/DDBJ databases">
        <title>Draft genome sequence of Effusibacillus lacus strain skLN1.</title>
        <authorList>
            <person name="Watanabe M."/>
            <person name="Kojima H."/>
            <person name="Fukui M."/>
        </authorList>
    </citation>
    <scope>NUCLEOTIDE SEQUENCE [LARGE SCALE GENOMIC DNA]</scope>
    <source>
        <strain evidence="2">skLN1</strain>
    </source>
</reference>
<dbReference type="InterPro" id="IPR009256">
    <property type="entry name" value="YqgQ-like"/>
</dbReference>
<dbReference type="InterPro" id="IPR023164">
    <property type="entry name" value="YqgQ-like_sf"/>
</dbReference>
<name>A0A292YH21_9BACL</name>